<dbReference type="InterPro" id="IPR036250">
    <property type="entry name" value="AcylCo_DH-like_C"/>
</dbReference>
<reference evidence="3" key="1">
    <citation type="journal article" date="2014" name="Front. Microbiol.">
        <title>High frequency of phylogenetically diverse reductive dehalogenase-homologous genes in deep subseafloor sedimentary metagenomes.</title>
        <authorList>
            <person name="Kawai M."/>
            <person name="Futagami T."/>
            <person name="Toyoda A."/>
            <person name="Takaki Y."/>
            <person name="Nishi S."/>
            <person name="Hori S."/>
            <person name="Arai W."/>
            <person name="Tsubouchi T."/>
            <person name="Morono Y."/>
            <person name="Uchiyama I."/>
            <person name="Ito T."/>
            <person name="Fujiyama A."/>
            <person name="Inagaki F."/>
            <person name="Takami H."/>
        </authorList>
    </citation>
    <scope>NUCLEOTIDE SEQUENCE</scope>
    <source>
        <strain evidence="3">Expedition CK06-06</strain>
    </source>
</reference>
<evidence type="ECO:0000256" key="1">
    <source>
        <dbReference type="ARBA" id="ARBA00022630"/>
    </source>
</evidence>
<organism evidence="3">
    <name type="scientific">marine sediment metagenome</name>
    <dbReference type="NCBI Taxonomy" id="412755"/>
    <lineage>
        <taxon>unclassified sequences</taxon>
        <taxon>metagenomes</taxon>
        <taxon>ecological metagenomes</taxon>
    </lineage>
</organism>
<evidence type="ECO:0000313" key="3">
    <source>
        <dbReference type="EMBL" id="GAG09637.1"/>
    </source>
</evidence>
<proteinExistence type="predicted"/>
<sequence>RLFVDHYERLRRIERVRSFIDRATQSERAQATARLDLLGIASKIACSETSFQVASDAMQILAEDGLSPAYPIEKMFRDARASLLEDGANEMLALAGAGGL</sequence>
<comment type="caution">
    <text evidence="3">The sequence shown here is derived from an EMBL/GenBank/DDBJ whole genome shotgun (WGS) entry which is preliminary data.</text>
</comment>
<dbReference type="AlphaFoldDB" id="X0VEH1"/>
<evidence type="ECO:0000259" key="2">
    <source>
        <dbReference type="Pfam" id="PF00441"/>
    </source>
</evidence>
<dbReference type="EMBL" id="BARS01025911">
    <property type="protein sequence ID" value="GAG09637.1"/>
    <property type="molecule type" value="Genomic_DNA"/>
</dbReference>
<accession>X0VEH1</accession>
<protein>
    <recommendedName>
        <fullName evidence="2">Acyl-CoA dehydrogenase/oxidase C-terminal domain-containing protein</fullName>
    </recommendedName>
</protein>
<dbReference type="InterPro" id="IPR009075">
    <property type="entry name" value="AcylCo_DH/oxidase_C"/>
</dbReference>
<dbReference type="Pfam" id="PF00441">
    <property type="entry name" value="Acyl-CoA_dh_1"/>
    <property type="match status" value="1"/>
</dbReference>
<dbReference type="Gene3D" id="1.20.140.10">
    <property type="entry name" value="Butyryl-CoA Dehydrogenase, subunit A, domain 3"/>
    <property type="match status" value="1"/>
</dbReference>
<name>X0VEH1_9ZZZZ</name>
<feature type="domain" description="Acyl-CoA dehydrogenase/oxidase C-terminal" evidence="2">
    <location>
        <begin position="11"/>
        <end position="94"/>
    </location>
</feature>
<dbReference type="GO" id="GO:0016627">
    <property type="term" value="F:oxidoreductase activity, acting on the CH-CH group of donors"/>
    <property type="evidence" value="ECO:0007669"/>
    <property type="project" value="InterPro"/>
</dbReference>
<feature type="non-terminal residue" evidence="3">
    <location>
        <position position="1"/>
    </location>
</feature>
<dbReference type="SUPFAM" id="SSF47203">
    <property type="entry name" value="Acyl-CoA dehydrogenase C-terminal domain-like"/>
    <property type="match status" value="1"/>
</dbReference>
<keyword evidence="1" id="KW-0285">Flavoprotein</keyword>
<gene>
    <name evidence="3" type="ORF">S01H1_40892</name>
</gene>